<evidence type="ECO:0000259" key="4">
    <source>
        <dbReference type="Pfam" id="PF00669"/>
    </source>
</evidence>
<evidence type="ECO:0000256" key="3">
    <source>
        <dbReference type="ARBA" id="ARBA00023143"/>
    </source>
</evidence>
<proteinExistence type="inferred from homology"/>
<evidence type="ECO:0000256" key="2">
    <source>
        <dbReference type="ARBA" id="ARBA00005709"/>
    </source>
</evidence>
<dbReference type="KEGG" id="bayd:BSPP4475_02080"/>
<reference evidence="6" key="1">
    <citation type="submission" date="2023-07" db="EMBL/GenBank/DDBJ databases">
        <authorList>
            <person name="Ivanov I."/>
            <person name="Teneva D."/>
            <person name="Stoikov I."/>
        </authorList>
    </citation>
    <scope>NUCLEOTIDE SEQUENCE</scope>
    <source>
        <strain evidence="6">4475</strain>
    </source>
</reference>
<comment type="similarity">
    <text evidence="2">Belongs to the bacterial flagellin family.</text>
</comment>
<dbReference type="AlphaFoldDB" id="A0AA48RGG2"/>
<dbReference type="EMBL" id="OY569118">
    <property type="protein sequence ID" value="CAJ1001114.1"/>
    <property type="molecule type" value="Genomic_DNA"/>
</dbReference>
<evidence type="ECO:0000313" key="7">
    <source>
        <dbReference type="Proteomes" id="UP001189619"/>
    </source>
</evidence>
<keyword evidence="7" id="KW-1185">Reference proteome</keyword>
<dbReference type="Pfam" id="PF00700">
    <property type="entry name" value="Flagellin_C"/>
    <property type="match status" value="1"/>
</dbReference>
<dbReference type="GO" id="GO:0005198">
    <property type="term" value="F:structural molecule activity"/>
    <property type="evidence" value="ECO:0007669"/>
    <property type="project" value="InterPro"/>
</dbReference>
<dbReference type="InterPro" id="IPR013384">
    <property type="entry name" value="Flagell_FlgL"/>
</dbReference>
<evidence type="ECO:0000259" key="5">
    <source>
        <dbReference type="Pfam" id="PF00700"/>
    </source>
</evidence>
<evidence type="ECO:0000313" key="6">
    <source>
        <dbReference type="EMBL" id="CAJ1001114.1"/>
    </source>
</evidence>
<gene>
    <name evidence="6" type="primary">flgL</name>
    <name evidence="6" type="ORF">BSPP4475_02080</name>
</gene>
<sequence length="295" mass="32637">MAVRVTQNMLNRNMLRNLYNSMGNMDKLQEQLSSGKKVSKPSDDPVIVTRGMFYRSSLIENDQFAKNTTEALNWLDATDQALDEVGNVYKRVQELVVASGNGTLSKDDLKMMAMEIAELKNHLGNIANQTVNGRYIFAGTDSTRPPYDTASGQFTNTNSSLIRLEISENTYVPININAQNVFNNPTGNNIFTLLDNIVTELNNGNAATAYSDQLKQQADFVLTERAALGARVNRLELVEDRLSKSEVSITGLMSKNEDADIAEVITQLKAQENVHRAALSAGARIIQPSLVDFLR</sequence>
<dbReference type="RefSeq" id="WP_230077474.1">
    <property type="nucleotide sequence ID" value="NZ_OY569118.1"/>
</dbReference>
<keyword evidence="6" id="KW-0969">Cilium</keyword>
<feature type="domain" description="Flagellin C-terminal" evidence="5">
    <location>
        <begin position="221"/>
        <end position="294"/>
    </location>
</feature>
<organism evidence="6 7">
    <name type="scientific">Brevibacillus aydinogluensis</name>
    <dbReference type="NCBI Taxonomy" id="927786"/>
    <lineage>
        <taxon>Bacteria</taxon>
        <taxon>Bacillati</taxon>
        <taxon>Bacillota</taxon>
        <taxon>Bacilli</taxon>
        <taxon>Bacillales</taxon>
        <taxon>Paenibacillaceae</taxon>
        <taxon>Brevibacillus</taxon>
    </lineage>
</organism>
<dbReference type="Proteomes" id="UP001189619">
    <property type="component" value="Chromosome"/>
</dbReference>
<keyword evidence="6" id="KW-0966">Cell projection</keyword>
<name>A0AA48RGG2_9BACL</name>
<evidence type="ECO:0000256" key="1">
    <source>
        <dbReference type="ARBA" id="ARBA00004365"/>
    </source>
</evidence>
<dbReference type="Pfam" id="PF00669">
    <property type="entry name" value="Flagellin_N"/>
    <property type="match status" value="1"/>
</dbReference>
<keyword evidence="3" id="KW-0975">Bacterial flagellum</keyword>
<feature type="domain" description="Flagellin N-terminal" evidence="4">
    <location>
        <begin position="6"/>
        <end position="140"/>
    </location>
</feature>
<dbReference type="SUPFAM" id="SSF64518">
    <property type="entry name" value="Phase 1 flagellin"/>
    <property type="match status" value="1"/>
</dbReference>
<dbReference type="InterPro" id="IPR001492">
    <property type="entry name" value="Flagellin"/>
</dbReference>
<keyword evidence="6" id="KW-0282">Flagellum</keyword>
<dbReference type="InterPro" id="IPR046358">
    <property type="entry name" value="Flagellin_C"/>
</dbReference>
<dbReference type="Gene3D" id="1.20.1330.10">
    <property type="entry name" value="f41 fragment of flagellin, N-terminal domain"/>
    <property type="match status" value="1"/>
</dbReference>
<comment type="subcellular location">
    <subcellularLocation>
        <location evidence="1">Bacterial flagellum</location>
    </subcellularLocation>
</comment>
<dbReference type="GO" id="GO:0071973">
    <property type="term" value="P:bacterial-type flagellum-dependent cell motility"/>
    <property type="evidence" value="ECO:0007669"/>
    <property type="project" value="InterPro"/>
</dbReference>
<dbReference type="GO" id="GO:0009424">
    <property type="term" value="C:bacterial-type flagellum hook"/>
    <property type="evidence" value="ECO:0007669"/>
    <property type="project" value="InterPro"/>
</dbReference>
<dbReference type="PANTHER" id="PTHR42792:SF1">
    <property type="entry name" value="FLAGELLAR HOOK-ASSOCIATED PROTEIN 3"/>
    <property type="match status" value="1"/>
</dbReference>
<dbReference type="InterPro" id="IPR001029">
    <property type="entry name" value="Flagellin_N"/>
</dbReference>
<dbReference type="NCBIfam" id="TIGR02550">
    <property type="entry name" value="flagell_flgL"/>
    <property type="match status" value="1"/>
</dbReference>
<accession>A0AA48RGG2</accession>
<dbReference type="PANTHER" id="PTHR42792">
    <property type="entry name" value="FLAGELLIN"/>
    <property type="match status" value="1"/>
</dbReference>
<protein>
    <submittedName>
        <fullName evidence="6">Flagellar hook-associated protein FlgL</fullName>
    </submittedName>
</protein>